<evidence type="ECO:0000313" key="3">
    <source>
        <dbReference type="EMBL" id="KAL3528732.1"/>
    </source>
</evidence>
<evidence type="ECO:0000313" key="4">
    <source>
        <dbReference type="Proteomes" id="UP001630127"/>
    </source>
</evidence>
<dbReference type="PANTHER" id="PTHR43201">
    <property type="entry name" value="ACYL-COA SYNTHETASE"/>
    <property type="match status" value="1"/>
</dbReference>
<sequence>MSSFKPSTFNHQLNVLISLRQPLHKNFSWSSSKTRISSSLSFPQGYSQNPSEPTSQVRFFSSESRSSLLMELVKAVASKGSETEQSIAIRSEQKSYTYHQLISSAWRISTLLCNGDLKTVHDLKGNKHLSGIRIGIVAKPCAEFVAGILGTWLSGGVAVPLALSYPEAELLHVMNDSDVSMILSTEDHQELLKIVAAKTAAQFSLLPHVPSTSPSTELDLSHDGEMNVNGRLQGTENFNEIEDEEPA</sequence>
<keyword evidence="4" id="KW-1185">Reference proteome</keyword>
<dbReference type="Gene3D" id="3.40.50.12780">
    <property type="entry name" value="N-terminal domain of ligase-like"/>
    <property type="match status" value="1"/>
</dbReference>
<evidence type="ECO:0000259" key="2">
    <source>
        <dbReference type="Pfam" id="PF00501"/>
    </source>
</evidence>
<evidence type="ECO:0000256" key="1">
    <source>
        <dbReference type="ARBA" id="ARBA00006432"/>
    </source>
</evidence>
<dbReference type="SUPFAM" id="SSF56801">
    <property type="entry name" value="Acetyl-CoA synthetase-like"/>
    <property type="match status" value="1"/>
</dbReference>
<gene>
    <name evidence="3" type="ORF">ACH5RR_008054</name>
</gene>
<comment type="similarity">
    <text evidence="1">Belongs to the ATP-dependent AMP-binding enzyme family.</text>
</comment>
<organism evidence="3 4">
    <name type="scientific">Cinchona calisaya</name>
    <dbReference type="NCBI Taxonomy" id="153742"/>
    <lineage>
        <taxon>Eukaryota</taxon>
        <taxon>Viridiplantae</taxon>
        <taxon>Streptophyta</taxon>
        <taxon>Embryophyta</taxon>
        <taxon>Tracheophyta</taxon>
        <taxon>Spermatophyta</taxon>
        <taxon>Magnoliopsida</taxon>
        <taxon>eudicotyledons</taxon>
        <taxon>Gunneridae</taxon>
        <taxon>Pentapetalae</taxon>
        <taxon>asterids</taxon>
        <taxon>lamiids</taxon>
        <taxon>Gentianales</taxon>
        <taxon>Rubiaceae</taxon>
        <taxon>Cinchonoideae</taxon>
        <taxon>Cinchoneae</taxon>
        <taxon>Cinchona</taxon>
    </lineage>
</organism>
<proteinExistence type="inferred from homology"/>
<dbReference type="Proteomes" id="UP001630127">
    <property type="component" value="Unassembled WGS sequence"/>
</dbReference>
<accession>A0ABD3AAL0</accession>
<reference evidence="3 4" key="1">
    <citation type="submission" date="2024-11" db="EMBL/GenBank/DDBJ databases">
        <title>A near-complete genome assembly of Cinchona calisaya.</title>
        <authorList>
            <person name="Lian D.C."/>
            <person name="Zhao X.W."/>
            <person name="Wei L."/>
        </authorList>
    </citation>
    <scope>NUCLEOTIDE SEQUENCE [LARGE SCALE GENOMIC DNA]</scope>
    <source>
        <tissue evidence="3">Nenye</tissue>
    </source>
</reference>
<dbReference type="Pfam" id="PF00501">
    <property type="entry name" value="AMP-binding"/>
    <property type="match status" value="1"/>
</dbReference>
<dbReference type="AlphaFoldDB" id="A0ABD3AAL0"/>
<feature type="domain" description="AMP-dependent synthetase/ligase" evidence="2">
    <location>
        <begin position="83"/>
        <end position="202"/>
    </location>
</feature>
<dbReference type="InterPro" id="IPR042099">
    <property type="entry name" value="ANL_N_sf"/>
</dbReference>
<dbReference type="PANTHER" id="PTHR43201:SF8">
    <property type="entry name" value="ACYL-COA SYNTHETASE FAMILY MEMBER 3"/>
    <property type="match status" value="1"/>
</dbReference>
<name>A0ABD3AAL0_9GENT</name>
<comment type="caution">
    <text evidence="3">The sequence shown here is derived from an EMBL/GenBank/DDBJ whole genome shotgun (WGS) entry which is preliminary data.</text>
</comment>
<protein>
    <recommendedName>
        <fullName evidence="2">AMP-dependent synthetase/ligase domain-containing protein</fullName>
    </recommendedName>
</protein>
<dbReference type="InterPro" id="IPR000873">
    <property type="entry name" value="AMP-dep_synth/lig_dom"/>
</dbReference>
<dbReference type="EMBL" id="JBJUIK010000004">
    <property type="protein sequence ID" value="KAL3528732.1"/>
    <property type="molecule type" value="Genomic_DNA"/>
</dbReference>